<reference evidence="1" key="1">
    <citation type="journal article" date="2015" name="Nature">
        <title>Complex archaea that bridge the gap between prokaryotes and eukaryotes.</title>
        <authorList>
            <person name="Spang A."/>
            <person name="Saw J.H."/>
            <person name="Jorgensen S.L."/>
            <person name="Zaremba-Niedzwiedzka K."/>
            <person name="Martijn J."/>
            <person name="Lind A.E."/>
            <person name="van Eijk R."/>
            <person name="Schleper C."/>
            <person name="Guy L."/>
            <person name="Ettema T.J."/>
        </authorList>
    </citation>
    <scope>NUCLEOTIDE SEQUENCE</scope>
</reference>
<organism evidence="1">
    <name type="scientific">marine sediment metagenome</name>
    <dbReference type="NCBI Taxonomy" id="412755"/>
    <lineage>
        <taxon>unclassified sequences</taxon>
        <taxon>metagenomes</taxon>
        <taxon>ecological metagenomes</taxon>
    </lineage>
</organism>
<feature type="non-terminal residue" evidence="1">
    <location>
        <position position="1"/>
    </location>
</feature>
<proteinExistence type="predicted"/>
<protein>
    <submittedName>
        <fullName evidence="1">Uncharacterized protein</fullName>
    </submittedName>
</protein>
<comment type="caution">
    <text evidence="1">The sequence shown here is derived from an EMBL/GenBank/DDBJ whole genome shotgun (WGS) entry which is preliminary data.</text>
</comment>
<gene>
    <name evidence="1" type="ORF">LCGC14_2669050</name>
</gene>
<dbReference type="AlphaFoldDB" id="A0A0F9CGH4"/>
<name>A0A0F9CGH4_9ZZZZ</name>
<evidence type="ECO:0000313" key="1">
    <source>
        <dbReference type="EMBL" id="KKK95816.1"/>
    </source>
</evidence>
<accession>A0A0F9CGH4</accession>
<dbReference type="EMBL" id="LAZR01046744">
    <property type="protein sequence ID" value="KKK95816.1"/>
    <property type="molecule type" value="Genomic_DNA"/>
</dbReference>
<sequence>STIRSGYAAGHIRAFNLYLSAFGMSVADVLDPWFRAAKWTRFEVHGSRLV</sequence>